<comment type="caution">
    <text evidence="2">The sequence shown here is derived from an EMBL/GenBank/DDBJ whole genome shotgun (WGS) entry which is preliminary data.</text>
</comment>
<keyword evidence="1" id="KW-1133">Transmembrane helix</keyword>
<sequence length="90" mass="10435">MVVHDQRVNLIINHGRQLGRSLLLLAHYATTFVVFVGRTVQWLVDAVKWTSLFARYTTSAFDSVYRHLRWGKTRKREAGDICPSSYVEPQ</sequence>
<evidence type="ECO:0000256" key="1">
    <source>
        <dbReference type="SAM" id="Phobius"/>
    </source>
</evidence>
<dbReference type="Proteomes" id="UP000438429">
    <property type="component" value="Unassembled WGS sequence"/>
</dbReference>
<protein>
    <submittedName>
        <fullName evidence="2">Uncharacterized protein</fullName>
    </submittedName>
</protein>
<dbReference type="EMBL" id="VEVO01000016">
    <property type="protein sequence ID" value="KAF0029959.1"/>
    <property type="molecule type" value="Genomic_DNA"/>
</dbReference>
<evidence type="ECO:0000313" key="3">
    <source>
        <dbReference type="Proteomes" id="UP000438429"/>
    </source>
</evidence>
<proteinExistence type="predicted"/>
<keyword evidence="1" id="KW-0812">Transmembrane</keyword>
<accession>A0A6A4SBD9</accession>
<keyword evidence="1" id="KW-0472">Membrane</keyword>
<name>A0A6A4SBD9_SCOMX</name>
<gene>
    <name evidence="2" type="ORF">F2P81_019064</name>
</gene>
<evidence type="ECO:0000313" key="2">
    <source>
        <dbReference type="EMBL" id="KAF0029959.1"/>
    </source>
</evidence>
<reference evidence="2 3" key="1">
    <citation type="submission" date="2019-06" db="EMBL/GenBank/DDBJ databases">
        <title>Draft genomes of female and male turbot (Scophthalmus maximus).</title>
        <authorList>
            <person name="Xu H."/>
            <person name="Xu X.-W."/>
            <person name="Shao C."/>
            <person name="Chen S."/>
        </authorList>
    </citation>
    <scope>NUCLEOTIDE SEQUENCE [LARGE SCALE GENOMIC DNA]</scope>
    <source>
        <strain evidence="2">Ysfricsl-2016a</strain>
        <tissue evidence="2">Blood</tissue>
    </source>
</reference>
<dbReference type="AlphaFoldDB" id="A0A6A4SBD9"/>
<feature type="transmembrane region" description="Helical" evidence="1">
    <location>
        <begin position="21"/>
        <end position="44"/>
    </location>
</feature>
<organism evidence="2 3">
    <name type="scientific">Scophthalmus maximus</name>
    <name type="common">Turbot</name>
    <name type="synonym">Psetta maxima</name>
    <dbReference type="NCBI Taxonomy" id="52904"/>
    <lineage>
        <taxon>Eukaryota</taxon>
        <taxon>Metazoa</taxon>
        <taxon>Chordata</taxon>
        <taxon>Craniata</taxon>
        <taxon>Vertebrata</taxon>
        <taxon>Euteleostomi</taxon>
        <taxon>Actinopterygii</taxon>
        <taxon>Neopterygii</taxon>
        <taxon>Teleostei</taxon>
        <taxon>Neoteleostei</taxon>
        <taxon>Acanthomorphata</taxon>
        <taxon>Carangaria</taxon>
        <taxon>Pleuronectiformes</taxon>
        <taxon>Pleuronectoidei</taxon>
        <taxon>Scophthalmidae</taxon>
        <taxon>Scophthalmus</taxon>
    </lineage>
</organism>